<reference evidence="1 2" key="1">
    <citation type="submission" date="2018-09" db="EMBL/GenBank/DDBJ databases">
        <title>Murine metabolic-syndrome-specific gut microbial biobank.</title>
        <authorList>
            <person name="Liu C."/>
        </authorList>
    </citation>
    <scope>NUCLEOTIDE SEQUENCE [LARGE SCALE GENOMIC DNA]</scope>
    <source>
        <strain evidence="1 2">0.1xD8-82</strain>
    </source>
</reference>
<name>A0A3A9ATB1_9FIRM</name>
<accession>A0A3A9ATB1</accession>
<gene>
    <name evidence="1" type="ORF">D7V94_13460</name>
</gene>
<evidence type="ECO:0000313" key="1">
    <source>
        <dbReference type="EMBL" id="RKI90436.1"/>
    </source>
</evidence>
<proteinExistence type="predicted"/>
<comment type="caution">
    <text evidence="1">The sequence shown here is derived from an EMBL/GenBank/DDBJ whole genome shotgun (WGS) entry which is preliminary data.</text>
</comment>
<dbReference type="RefSeq" id="WP_120470620.1">
    <property type="nucleotide sequence ID" value="NZ_RAYQ01000014.1"/>
</dbReference>
<keyword evidence="2" id="KW-1185">Reference proteome</keyword>
<dbReference type="AlphaFoldDB" id="A0A3A9ATB1"/>
<sequence length="134" mass="14941">MLDIFKKPYTLRSFEKTDFTLSYPCAKYSDRTVMLNVHPLSSTEVLALPEGMRRAKNIRAIGRVEIKTADDAAGTLADRLLYRGQWYECTGADIWGNTPVGQTEAIFGLIPVSEIREIQLLPEDKGEGGGEDTE</sequence>
<dbReference type="OrthoDB" id="1854409at2"/>
<organism evidence="1 2">
    <name type="scientific">Parablautia intestinalis</name>
    <dbReference type="NCBI Taxonomy" id="2320100"/>
    <lineage>
        <taxon>Bacteria</taxon>
        <taxon>Bacillati</taxon>
        <taxon>Bacillota</taxon>
        <taxon>Clostridia</taxon>
        <taxon>Lachnospirales</taxon>
        <taxon>Lachnospiraceae</taxon>
        <taxon>Parablautia</taxon>
    </lineage>
</organism>
<dbReference type="Proteomes" id="UP000280696">
    <property type="component" value="Unassembled WGS sequence"/>
</dbReference>
<dbReference type="EMBL" id="RAYQ01000014">
    <property type="protein sequence ID" value="RKI90436.1"/>
    <property type="molecule type" value="Genomic_DNA"/>
</dbReference>
<evidence type="ECO:0000313" key="2">
    <source>
        <dbReference type="Proteomes" id="UP000280696"/>
    </source>
</evidence>
<protein>
    <submittedName>
        <fullName evidence="1">Uncharacterized protein</fullName>
    </submittedName>
</protein>